<organism evidence="1 2">
    <name type="scientific">Roseovarius albus</name>
    <dbReference type="NCBI Taxonomy" id="1247867"/>
    <lineage>
        <taxon>Bacteria</taxon>
        <taxon>Pseudomonadati</taxon>
        <taxon>Pseudomonadota</taxon>
        <taxon>Alphaproteobacteria</taxon>
        <taxon>Rhodobacterales</taxon>
        <taxon>Roseobacteraceae</taxon>
        <taxon>Roseovarius</taxon>
    </lineage>
</organism>
<evidence type="ECO:0000313" key="1">
    <source>
        <dbReference type="EMBL" id="SLN18254.1"/>
    </source>
</evidence>
<accession>A0A1X6YEP1</accession>
<dbReference type="Proteomes" id="UP000193061">
    <property type="component" value="Unassembled WGS sequence"/>
</dbReference>
<evidence type="ECO:0000313" key="2">
    <source>
        <dbReference type="Proteomes" id="UP000193061"/>
    </source>
</evidence>
<dbReference type="AlphaFoldDB" id="A0A1X6YEP1"/>
<name>A0A1X6YEP1_9RHOB</name>
<reference evidence="1 2" key="1">
    <citation type="submission" date="2017-03" db="EMBL/GenBank/DDBJ databases">
        <authorList>
            <person name="Afonso C.L."/>
            <person name="Miller P.J."/>
            <person name="Scott M.A."/>
            <person name="Spackman E."/>
            <person name="Goraichik I."/>
            <person name="Dimitrov K.M."/>
            <person name="Suarez D.L."/>
            <person name="Swayne D.E."/>
        </authorList>
    </citation>
    <scope>NUCLEOTIDE SEQUENCE [LARGE SCALE GENOMIC DNA]</scope>
    <source>
        <strain evidence="1 2">CECT 7450</strain>
    </source>
</reference>
<keyword evidence="2" id="KW-1185">Reference proteome</keyword>
<dbReference type="EMBL" id="FWFX01000002">
    <property type="protein sequence ID" value="SLN18254.1"/>
    <property type="molecule type" value="Genomic_DNA"/>
</dbReference>
<gene>
    <name evidence="1" type="ORF">ROA7450_00577</name>
</gene>
<proteinExistence type="predicted"/>
<protein>
    <submittedName>
        <fullName evidence="1">Uncharacterized protein</fullName>
    </submittedName>
</protein>
<sequence length="47" mass="5217">MFRLIRLVFLCFFAFIAGVFFERNGQKEQCASTGGDWSDGYCVAGAS</sequence>